<keyword evidence="2" id="KW-1185">Reference proteome</keyword>
<evidence type="ECO:0000313" key="1">
    <source>
        <dbReference type="EMBL" id="RAV97584.1"/>
    </source>
</evidence>
<dbReference type="AlphaFoldDB" id="A0A364XV63"/>
<accession>A0A364XV63</accession>
<dbReference type="EMBL" id="QMFY01000039">
    <property type="protein sequence ID" value="RAV97584.1"/>
    <property type="molecule type" value="Genomic_DNA"/>
</dbReference>
<protein>
    <submittedName>
        <fullName evidence="1">Uncharacterized protein</fullName>
    </submittedName>
</protein>
<gene>
    <name evidence="1" type="ORF">DQQ10_27650</name>
</gene>
<proteinExistence type="predicted"/>
<name>A0A364XV63_9BACT</name>
<organism evidence="1 2">
    <name type="scientific">Pseudochryseolinea flava</name>
    <dbReference type="NCBI Taxonomy" id="2059302"/>
    <lineage>
        <taxon>Bacteria</taxon>
        <taxon>Pseudomonadati</taxon>
        <taxon>Bacteroidota</taxon>
        <taxon>Cytophagia</taxon>
        <taxon>Cytophagales</taxon>
        <taxon>Fulvivirgaceae</taxon>
        <taxon>Pseudochryseolinea</taxon>
    </lineage>
</organism>
<comment type="caution">
    <text evidence="1">The sequence shown here is derived from an EMBL/GenBank/DDBJ whole genome shotgun (WGS) entry which is preliminary data.</text>
</comment>
<dbReference type="Proteomes" id="UP000251889">
    <property type="component" value="Unassembled WGS sequence"/>
</dbReference>
<reference evidence="1 2" key="1">
    <citation type="submission" date="2018-06" db="EMBL/GenBank/DDBJ databases">
        <title>Chryseolinea flavus sp. nov., a member of the phylum Bacteroidetes isolated from soil.</title>
        <authorList>
            <person name="Li Y."/>
            <person name="Wang J."/>
        </authorList>
    </citation>
    <scope>NUCLEOTIDE SEQUENCE [LARGE SCALE GENOMIC DNA]</scope>
    <source>
        <strain evidence="1 2">SDU1-6</strain>
    </source>
</reference>
<evidence type="ECO:0000313" key="2">
    <source>
        <dbReference type="Proteomes" id="UP000251889"/>
    </source>
</evidence>
<sequence>MTKRHQHNNEIPEYQLAKNNCNVIECSVNKLVDATARVQREPPAIVEEVFETTCLEFNPAAQFQIRGARIKRY</sequence>